<keyword evidence="2" id="KW-0812">Transmembrane</keyword>
<dbReference type="Proteomes" id="UP000234857">
    <property type="component" value="Unassembled WGS sequence"/>
</dbReference>
<dbReference type="PANTHER" id="PTHR30531:SF12">
    <property type="entry name" value="FLAGELLAR BIOSYNTHETIC PROTEIN FLHB"/>
    <property type="match status" value="1"/>
</dbReference>
<dbReference type="PRINTS" id="PR00950">
    <property type="entry name" value="TYPE3IMSPROT"/>
</dbReference>
<dbReference type="EMBL" id="PKTG01000025">
    <property type="protein sequence ID" value="PLX19518.1"/>
    <property type="molecule type" value="Genomic_DNA"/>
</dbReference>
<feature type="transmembrane region" description="Helical" evidence="2">
    <location>
        <begin position="121"/>
        <end position="150"/>
    </location>
</feature>
<feature type="non-terminal residue" evidence="3">
    <location>
        <position position="308"/>
    </location>
</feature>
<reference evidence="3 4" key="1">
    <citation type="submission" date="2017-11" db="EMBL/GenBank/DDBJ databases">
        <title>Genome-resolved metagenomics identifies genetic mobility, metabolic interactions, and unexpected diversity in perchlorate-reducing communities.</title>
        <authorList>
            <person name="Barnum T.P."/>
            <person name="Figueroa I.A."/>
            <person name="Carlstrom C.I."/>
            <person name="Lucas L.N."/>
            <person name="Engelbrektson A.L."/>
            <person name="Coates J.D."/>
        </authorList>
    </citation>
    <scope>NUCLEOTIDE SEQUENCE [LARGE SCALE GENOMIC DNA]</scope>
    <source>
        <strain evidence="3">BM706</strain>
    </source>
</reference>
<feature type="transmembrane region" description="Helical" evidence="2">
    <location>
        <begin position="65"/>
        <end position="85"/>
    </location>
</feature>
<dbReference type="PANTHER" id="PTHR30531">
    <property type="entry name" value="FLAGELLAR BIOSYNTHETIC PROTEIN FLHB"/>
    <property type="match status" value="1"/>
</dbReference>
<gene>
    <name evidence="3" type="ORF">C0601_01285</name>
</gene>
<dbReference type="AlphaFoldDB" id="A0A2N5ZLE8"/>
<dbReference type="Pfam" id="PF01312">
    <property type="entry name" value="Bac_export_2"/>
    <property type="match status" value="1"/>
</dbReference>
<dbReference type="GO" id="GO:0009306">
    <property type="term" value="P:protein secretion"/>
    <property type="evidence" value="ECO:0007669"/>
    <property type="project" value="InterPro"/>
</dbReference>
<proteinExistence type="predicted"/>
<keyword evidence="2" id="KW-0472">Membrane</keyword>
<sequence length="308" mass="35491">MGLQSDSNNALKKYNIFNEDKELFLRFDLQFFAEDGPTGQKTEDATPKQRQKQRREGNVLKSMEVNNVGVLMTGFIMLIMTKKIFMGNLIKYFNYIYRQLTMDISDVDRIMALYSTSLRSLAFITLPILFPVFIMAILVNIGQSGLLFTLKPLKPNMSKLNPASGLKKLFSMKKVVETIQAFGKLIIVAYFPINTVKNNFFIIVNTIKMPMYQGLGVIIDIITKIIWQVLFALVVIAVIDYLYQRYTYEKGIKMSKYDVKKEREEQEGKPEVKRAQKKKMFEILQANMMKELPKADVVITNPIHYAVA</sequence>
<feature type="region of interest" description="Disordered" evidence="1">
    <location>
        <begin position="37"/>
        <end position="58"/>
    </location>
</feature>
<accession>A0A2N5ZLE8</accession>
<name>A0A2N5ZLE8_MUIH1</name>
<evidence type="ECO:0000313" key="3">
    <source>
        <dbReference type="EMBL" id="PLX19518.1"/>
    </source>
</evidence>
<evidence type="ECO:0000313" key="4">
    <source>
        <dbReference type="Proteomes" id="UP000234857"/>
    </source>
</evidence>
<keyword evidence="2" id="KW-1133">Transmembrane helix</keyword>
<dbReference type="GO" id="GO:0005886">
    <property type="term" value="C:plasma membrane"/>
    <property type="evidence" value="ECO:0007669"/>
    <property type="project" value="TreeGrafter"/>
</dbReference>
<evidence type="ECO:0000256" key="2">
    <source>
        <dbReference type="SAM" id="Phobius"/>
    </source>
</evidence>
<feature type="transmembrane region" description="Helical" evidence="2">
    <location>
        <begin position="225"/>
        <end position="243"/>
    </location>
</feature>
<dbReference type="InterPro" id="IPR029025">
    <property type="entry name" value="T3SS_substrate_exporter_C"/>
</dbReference>
<protein>
    <recommendedName>
        <fullName evidence="5">Flagellar biosynthetic protein FlhB</fullName>
    </recommendedName>
</protein>
<organism evidence="3 4">
    <name type="scientific">Muiribacterium halophilum</name>
    <dbReference type="NCBI Taxonomy" id="2053465"/>
    <lineage>
        <taxon>Bacteria</taxon>
        <taxon>Candidatus Muiribacteriota</taxon>
        <taxon>Candidatus Muiribacteriia</taxon>
        <taxon>Candidatus Muiribacteriales</taxon>
        <taxon>Candidatus Muiribacteriaceae</taxon>
        <taxon>Candidatus Muiribacterium</taxon>
    </lineage>
</organism>
<evidence type="ECO:0008006" key="5">
    <source>
        <dbReference type="Google" id="ProtNLM"/>
    </source>
</evidence>
<dbReference type="Gene3D" id="3.40.1690.10">
    <property type="entry name" value="secretion proteins EscU"/>
    <property type="match status" value="1"/>
</dbReference>
<evidence type="ECO:0000256" key="1">
    <source>
        <dbReference type="SAM" id="MobiDB-lite"/>
    </source>
</evidence>
<comment type="caution">
    <text evidence="3">The sequence shown here is derived from an EMBL/GenBank/DDBJ whole genome shotgun (WGS) entry which is preliminary data.</text>
</comment>
<dbReference type="SUPFAM" id="SSF160544">
    <property type="entry name" value="EscU C-terminal domain-like"/>
    <property type="match status" value="1"/>
</dbReference>
<dbReference type="InterPro" id="IPR006135">
    <property type="entry name" value="T3SS_substrate_exporter"/>
</dbReference>